<evidence type="ECO:0000259" key="9">
    <source>
        <dbReference type="PROSITE" id="PS51032"/>
    </source>
</evidence>
<dbReference type="PANTHER" id="PTHR31985">
    <property type="entry name" value="ETHYLENE-RESPONSIVE TRANSCRIPTION FACTOR ERF042-RELATED"/>
    <property type="match status" value="1"/>
</dbReference>
<evidence type="ECO:0000256" key="5">
    <source>
        <dbReference type="ARBA" id="ARBA00023163"/>
    </source>
</evidence>
<organism evidence="10 11">
    <name type="scientific">Stylosanthes scabra</name>
    <dbReference type="NCBI Taxonomy" id="79078"/>
    <lineage>
        <taxon>Eukaryota</taxon>
        <taxon>Viridiplantae</taxon>
        <taxon>Streptophyta</taxon>
        <taxon>Embryophyta</taxon>
        <taxon>Tracheophyta</taxon>
        <taxon>Spermatophyta</taxon>
        <taxon>Magnoliopsida</taxon>
        <taxon>eudicotyledons</taxon>
        <taxon>Gunneridae</taxon>
        <taxon>Pentapetalae</taxon>
        <taxon>rosids</taxon>
        <taxon>fabids</taxon>
        <taxon>Fabales</taxon>
        <taxon>Fabaceae</taxon>
        <taxon>Papilionoideae</taxon>
        <taxon>50 kb inversion clade</taxon>
        <taxon>dalbergioids sensu lato</taxon>
        <taxon>Dalbergieae</taxon>
        <taxon>Pterocarpus clade</taxon>
        <taxon>Stylosanthes</taxon>
    </lineage>
</organism>
<protein>
    <recommendedName>
        <fullName evidence="9">AP2/ERF domain-containing protein</fullName>
    </recommendedName>
</protein>
<evidence type="ECO:0000256" key="8">
    <source>
        <dbReference type="SAM" id="MobiDB-lite"/>
    </source>
</evidence>
<feature type="compositionally biased region" description="Low complexity" evidence="8">
    <location>
        <begin position="66"/>
        <end position="87"/>
    </location>
</feature>
<name>A0ABU6SLF6_9FABA</name>
<comment type="caution">
    <text evidence="10">The sequence shown here is derived from an EMBL/GenBank/DDBJ whole genome shotgun (WGS) entry which is preliminary data.</text>
</comment>
<keyword evidence="11" id="KW-1185">Reference proteome</keyword>
<dbReference type="InterPro" id="IPR051032">
    <property type="entry name" value="AP2/ERF_TF_ERF_subfamily"/>
</dbReference>
<dbReference type="Proteomes" id="UP001341840">
    <property type="component" value="Unassembled WGS sequence"/>
</dbReference>
<dbReference type="InterPro" id="IPR001471">
    <property type="entry name" value="AP2/ERF_dom"/>
</dbReference>
<evidence type="ECO:0000256" key="2">
    <source>
        <dbReference type="ARBA" id="ARBA00023015"/>
    </source>
</evidence>
<keyword evidence="2" id="KW-0805">Transcription regulation</keyword>
<keyword evidence="6" id="KW-0539">Nucleus</keyword>
<evidence type="ECO:0000256" key="3">
    <source>
        <dbReference type="ARBA" id="ARBA00023125"/>
    </source>
</evidence>
<accession>A0ABU6SLF6</accession>
<evidence type="ECO:0000256" key="1">
    <source>
        <dbReference type="ARBA" id="ARBA00004123"/>
    </source>
</evidence>
<sequence>MAARAHDVAALAIKGRSAVLNFPELAPHLPRPATTSPKDIQAAAAKAATFDNHATDKAEPDLSRAESPSSSSLSPQNQESPNSNSSSLDDDDDTFKNLSDLVVDLNDRSGGSKFGYSTPWLIAGAENLDSAFRLEDHFPSWVSESY</sequence>
<comment type="similarity">
    <text evidence="7">Belongs to the AP2/ERF transcription factor family. ERF subfamily.</text>
</comment>
<evidence type="ECO:0000256" key="6">
    <source>
        <dbReference type="ARBA" id="ARBA00023242"/>
    </source>
</evidence>
<comment type="subcellular location">
    <subcellularLocation>
        <location evidence="1">Nucleus</location>
    </subcellularLocation>
</comment>
<dbReference type="InterPro" id="IPR036955">
    <property type="entry name" value="AP2/ERF_dom_sf"/>
</dbReference>
<gene>
    <name evidence="10" type="ORF">PIB30_063142</name>
</gene>
<keyword evidence="5" id="KW-0804">Transcription</keyword>
<evidence type="ECO:0000256" key="4">
    <source>
        <dbReference type="ARBA" id="ARBA00023159"/>
    </source>
</evidence>
<feature type="region of interest" description="Disordered" evidence="8">
    <location>
        <begin position="26"/>
        <end position="93"/>
    </location>
</feature>
<dbReference type="EMBL" id="JASCZI010061012">
    <property type="protein sequence ID" value="MED6137229.1"/>
    <property type="molecule type" value="Genomic_DNA"/>
</dbReference>
<keyword evidence="4" id="KW-0010">Activator</keyword>
<dbReference type="PANTHER" id="PTHR31985:SF292">
    <property type="entry name" value="AP2_ERF DOMAIN-CONTAINING PROTEIN"/>
    <property type="match status" value="1"/>
</dbReference>
<evidence type="ECO:0000313" key="11">
    <source>
        <dbReference type="Proteomes" id="UP001341840"/>
    </source>
</evidence>
<evidence type="ECO:0000256" key="7">
    <source>
        <dbReference type="ARBA" id="ARBA00024343"/>
    </source>
</evidence>
<reference evidence="10 11" key="1">
    <citation type="journal article" date="2023" name="Plants (Basel)">
        <title>Bridging the Gap: Combining Genomics and Transcriptomics Approaches to Understand Stylosanthes scabra, an Orphan Legume from the Brazilian Caatinga.</title>
        <authorList>
            <person name="Ferreira-Neto J.R.C."/>
            <person name="da Silva M.D."/>
            <person name="Binneck E."/>
            <person name="de Melo N.F."/>
            <person name="da Silva R.H."/>
            <person name="de Melo A.L.T.M."/>
            <person name="Pandolfi V."/>
            <person name="Bustamante F.O."/>
            <person name="Brasileiro-Vidal A.C."/>
            <person name="Benko-Iseppon A.M."/>
        </authorList>
    </citation>
    <scope>NUCLEOTIDE SEQUENCE [LARGE SCALE GENOMIC DNA]</scope>
    <source>
        <tissue evidence="10">Leaves</tissue>
    </source>
</reference>
<keyword evidence="3" id="KW-0238">DNA-binding</keyword>
<dbReference type="Gene3D" id="3.30.730.10">
    <property type="entry name" value="AP2/ERF domain"/>
    <property type="match status" value="1"/>
</dbReference>
<dbReference type="PROSITE" id="PS51032">
    <property type="entry name" value="AP2_ERF"/>
    <property type="match status" value="1"/>
</dbReference>
<feature type="domain" description="AP2/ERF" evidence="9">
    <location>
        <begin position="1"/>
        <end position="23"/>
    </location>
</feature>
<feature type="compositionally biased region" description="Basic and acidic residues" evidence="8">
    <location>
        <begin position="53"/>
        <end position="64"/>
    </location>
</feature>
<proteinExistence type="inferred from homology"/>
<evidence type="ECO:0000313" key="10">
    <source>
        <dbReference type="EMBL" id="MED6137229.1"/>
    </source>
</evidence>